<sequence length="141" mass="16024">MTSYYITIKNVKQFKLAIDHTSIGLSFRQTFIVIDQHNEVCGNVKLVGVNDHIVNQYVHVGVTINLQHILGIMSSPHVWSFTLVADSSMHRSVSYLDIRICVCPNGSLENLHLIVVPFYDRHTAENIAAMIYHILDALYTR</sequence>
<gene>
    <name evidence="1" type="ORF">CSSPJE1EN2_LOCUS10756</name>
</gene>
<evidence type="ECO:0000313" key="1">
    <source>
        <dbReference type="EMBL" id="CAK9867761.1"/>
    </source>
</evidence>
<dbReference type="EMBL" id="OZ023718">
    <property type="protein sequence ID" value="CAK9867761.1"/>
    <property type="molecule type" value="Genomic_DNA"/>
</dbReference>
<dbReference type="PANTHER" id="PTHR37067:SF3">
    <property type="entry name" value="PX DOMAIN-CONTAINING PROTEIN"/>
    <property type="match status" value="1"/>
</dbReference>
<protein>
    <submittedName>
        <fullName evidence="1">Uncharacterized protein</fullName>
    </submittedName>
</protein>
<keyword evidence="2" id="KW-1185">Reference proteome</keyword>
<dbReference type="Proteomes" id="UP001497522">
    <property type="component" value="Chromosome 17"/>
</dbReference>
<organism evidence="1 2">
    <name type="scientific">Sphagnum jensenii</name>
    <dbReference type="NCBI Taxonomy" id="128206"/>
    <lineage>
        <taxon>Eukaryota</taxon>
        <taxon>Viridiplantae</taxon>
        <taxon>Streptophyta</taxon>
        <taxon>Embryophyta</taxon>
        <taxon>Bryophyta</taxon>
        <taxon>Sphagnophytina</taxon>
        <taxon>Sphagnopsida</taxon>
        <taxon>Sphagnales</taxon>
        <taxon>Sphagnaceae</taxon>
        <taxon>Sphagnum</taxon>
    </lineage>
</organism>
<name>A0ABP1AZM4_9BRYO</name>
<reference evidence="1" key="1">
    <citation type="submission" date="2024-03" db="EMBL/GenBank/DDBJ databases">
        <authorList>
            <consortium name="ELIXIR-Norway"/>
            <consortium name="Elixir Norway"/>
        </authorList>
    </citation>
    <scope>NUCLEOTIDE SEQUENCE</scope>
</reference>
<evidence type="ECO:0000313" key="2">
    <source>
        <dbReference type="Proteomes" id="UP001497522"/>
    </source>
</evidence>
<proteinExistence type="predicted"/>
<accession>A0ABP1AZM4</accession>
<dbReference type="PANTHER" id="PTHR37067">
    <property type="entry name" value="PX DOMAIN-CONTAINING PROTEIN"/>
    <property type="match status" value="1"/>
</dbReference>